<evidence type="ECO:0000313" key="3">
    <source>
        <dbReference type="Proteomes" id="UP000313359"/>
    </source>
</evidence>
<gene>
    <name evidence="2" type="ORF">L227DRAFT_520156</name>
</gene>
<dbReference type="STRING" id="1328759.A0A5C2SM13"/>
<evidence type="ECO:0000313" key="2">
    <source>
        <dbReference type="EMBL" id="RPD64197.1"/>
    </source>
</evidence>
<feature type="region of interest" description="Disordered" evidence="1">
    <location>
        <begin position="349"/>
        <end position="401"/>
    </location>
</feature>
<dbReference type="Proteomes" id="UP000313359">
    <property type="component" value="Unassembled WGS sequence"/>
</dbReference>
<feature type="compositionally biased region" description="Low complexity" evidence="1">
    <location>
        <begin position="94"/>
        <end position="103"/>
    </location>
</feature>
<protein>
    <submittedName>
        <fullName evidence="2">Uncharacterized protein</fullName>
    </submittedName>
</protein>
<dbReference type="OrthoDB" id="2591449at2759"/>
<organism evidence="2 3">
    <name type="scientific">Lentinus tigrinus ALCF2SS1-6</name>
    <dbReference type="NCBI Taxonomy" id="1328759"/>
    <lineage>
        <taxon>Eukaryota</taxon>
        <taxon>Fungi</taxon>
        <taxon>Dikarya</taxon>
        <taxon>Basidiomycota</taxon>
        <taxon>Agaricomycotina</taxon>
        <taxon>Agaricomycetes</taxon>
        <taxon>Polyporales</taxon>
        <taxon>Polyporaceae</taxon>
        <taxon>Lentinus</taxon>
    </lineage>
</organism>
<sequence>MSALSTPDLSPTLSPNTRARRLSARRGSVAAVDPWGAYNDVNMNPSRSLSSRLTIVRVPQTDVEESQRRHRRHGSNASINSTSSGKGEGGPGGRLSFAFSSFSGGQGGGPGGRPASPSSPRMRPSSPSNSRFPSSLPSQSKLSPEQIVDIARSSVNPRSPLHSPNGPLAGASSPIPAPVSFTPLPDSIYLPFIERPAEVAALIQSQPNARLFALLQQTFPPDARALMGSGYEASKASPEPKEWTYADLEYWLTRVDRDVADDEQWIRKARRCIMHHSELIWERVKGALGVPPELDVEDEGLELPQEGSEVTLSTANIDANVFEPDSPVVSTQPVPDVEVSGEDITIEPVFANQTPPLSASKDPLSSSLGDLREEDENENEDEEKDEQDEQEVHGLRIMNSPSAPTYVTEHIFAMSPMSSGLDSPVVQPKFAAPGSDDKDTPYDVLRERGPGHPLFPSNFAQLSLSPTLQPSKRAQSMSYPPRPAYLSPHAIRGGMHRAPSIDAGAGRAANMARPEWARNWDPSKHEYAVTTGSTGSFE</sequence>
<dbReference type="EMBL" id="ML122254">
    <property type="protein sequence ID" value="RPD64197.1"/>
    <property type="molecule type" value="Genomic_DNA"/>
</dbReference>
<evidence type="ECO:0000256" key="1">
    <source>
        <dbReference type="SAM" id="MobiDB-lite"/>
    </source>
</evidence>
<proteinExistence type="predicted"/>
<keyword evidence="3" id="KW-1185">Reference proteome</keyword>
<reference evidence="2" key="1">
    <citation type="journal article" date="2018" name="Genome Biol. Evol.">
        <title>Genomics and development of Lentinus tigrinus, a white-rot wood-decaying mushroom with dimorphic fruiting bodies.</title>
        <authorList>
            <person name="Wu B."/>
            <person name="Xu Z."/>
            <person name="Knudson A."/>
            <person name="Carlson A."/>
            <person name="Chen N."/>
            <person name="Kovaka S."/>
            <person name="LaButti K."/>
            <person name="Lipzen A."/>
            <person name="Pennachio C."/>
            <person name="Riley R."/>
            <person name="Schakwitz W."/>
            <person name="Umezawa K."/>
            <person name="Ohm R.A."/>
            <person name="Grigoriev I.V."/>
            <person name="Nagy L.G."/>
            <person name="Gibbons J."/>
            <person name="Hibbett D."/>
        </authorList>
    </citation>
    <scope>NUCLEOTIDE SEQUENCE [LARGE SCALE GENOMIC DNA]</scope>
    <source>
        <strain evidence="2">ALCF2SS1-6</strain>
    </source>
</reference>
<name>A0A5C2SM13_9APHY</name>
<feature type="compositionally biased region" description="Polar residues" evidence="1">
    <location>
        <begin position="1"/>
        <end position="17"/>
    </location>
</feature>
<feature type="region of interest" description="Disordered" evidence="1">
    <location>
        <begin position="1"/>
        <end position="143"/>
    </location>
</feature>
<accession>A0A5C2SM13</accession>
<feature type="compositionally biased region" description="Polar residues" evidence="1">
    <location>
        <begin position="41"/>
        <end position="53"/>
    </location>
</feature>
<feature type="compositionally biased region" description="Acidic residues" evidence="1">
    <location>
        <begin position="372"/>
        <end position="389"/>
    </location>
</feature>
<feature type="compositionally biased region" description="Polar residues" evidence="1">
    <location>
        <begin position="351"/>
        <end position="368"/>
    </location>
</feature>
<dbReference type="AlphaFoldDB" id="A0A5C2SM13"/>
<feature type="compositionally biased region" description="Low complexity" evidence="1">
    <location>
        <begin position="113"/>
        <end position="143"/>
    </location>
</feature>